<comment type="caution">
    <text evidence="2">The sequence shown here is derived from an EMBL/GenBank/DDBJ whole genome shotgun (WGS) entry which is preliminary data.</text>
</comment>
<dbReference type="RefSeq" id="WP_261237733.1">
    <property type="nucleotide sequence ID" value="NZ_JAMXFA010000076.1"/>
</dbReference>
<evidence type="ECO:0000259" key="1">
    <source>
        <dbReference type="Pfam" id="PF13443"/>
    </source>
</evidence>
<organism evidence="2 3">
    <name type="scientific">Laspinema olomoucense D3b</name>
    <dbReference type="NCBI Taxonomy" id="2953688"/>
    <lineage>
        <taxon>Bacteria</taxon>
        <taxon>Bacillati</taxon>
        <taxon>Cyanobacteriota</taxon>
        <taxon>Cyanophyceae</taxon>
        <taxon>Oscillatoriophycideae</taxon>
        <taxon>Oscillatoriales</taxon>
        <taxon>Laspinemataceae</taxon>
        <taxon>Laspinema</taxon>
        <taxon>Laspinema olomoucense</taxon>
    </lineage>
</organism>
<dbReference type="InterPro" id="IPR001387">
    <property type="entry name" value="Cro/C1-type_HTH"/>
</dbReference>
<name>A0ABT2NJS0_9CYAN</name>
<evidence type="ECO:0000313" key="2">
    <source>
        <dbReference type="EMBL" id="MCT7981575.1"/>
    </source>
</evidence>
<gene>
    <name evidence="2" type="ORF">NG792_28025</name>
</gene>
<dbReference type="Proteomes" id="UP001525961">
    <property type="component" value="Unassembled WGS sequence"/>
</dbReference>
<sequence>MQAAVEMAHRWRLNEVLARYRVGTGELADQLGYVPQSVSKLKAKDTMPRIDGDTLAAICTAINKILREKGISDTITPGDLIEYVFDD</sequence>
<keyword evidence="3" id="KW-1185">Reference proteome</keyword>
<accession>A0ABT2NJS0</accession>
<protein>
    <submittedName>
        <fullName evidence="2">Helix-turn-helix domain-containing protein</fullName>
    </submittedName>
</protein>
<reference evidence="2 3" key="1">
    <citation type="journal article" date="2022" name="Front. Microbiol.">
        <title>High genomic differentiation and limited gene flow indicate recent cryptic speciation within the genus Laspinema (cyanobacteria).</title>
        <authorList>
            <person name="Stanojkovic A."/>
            <person name="Skoupy S."/>
            <person name="Skaloud P."/>
            <person name="Dvorak P."/>
        </authorList>
    </citation>
    <scope>NUCLEOTIDE SEQUENCE [LARGE SCALE GENOMIC DNA]</scope>
    <source>
        <strain evidence="2 3">D3b</strain>
    </source>
</reference>
<feature type="domain" description="HTH cro/C1-type" evidence="1">
    <location>
        <begin position="12"/>
        <end position="85"/>
    </location>
</feature>
<evidence type="ECO:0000313" key="3">
    <source>
        <dbReference type="Proteomes" id="UP001525961"/>
    </source>
</evidence>
<dbReference type="EMBL" id="JAMXFA010000076">
    <property type="protein sequence ID" value="MCT7981575.1"/>
    <property type="molecule type" value="Genomic_DNA"/>
</dbReference>
<proteinExistence type="predicted"/>
<dbReference type="Pfam" id="PF13443">
    <property type="entry name" value="HTH_26"/>
    <property type="match status" value="1"/>
</dbReference>